<protein>
    <submittedName>
        <fullName evidence="2">Uncharacterized protein</fullName>
    </submittedName>
</protein>
<feature type="region of interest" description="Disordered" evidence="1">
    <location>
        <begin position="1"/>
        <end position="63"/>
    </location>
</feature>
<reference evidence="2" key="1">
    <citation type="submission" date="2018-04" db="EMBL/GenBank/DDBJ databases">
        <title>WGS assembly of Panicum hallii.</title>
        <authorList>
            <person name="Lovell J."/>
            <person name="Jenkins J."/>
            <person name="Lowry D."/>
            <person name="Mamidi S."/>
            <person name="Sreedasyam A."/>
            <person name="Weng X."/>
            <person name="Barry K."/>
            <person name="Bonette J."/>
            <person name="Campitelli B."/>
            <person name="Daum C."/>
            <person name="Gordon S."/>
            <person name="Gould B."/>
            <person name="Lipzen A."/>
            <person name="Macqueen A."/>
            <person name="Palacio-Mejia J."/>
            <person name="Plott C."/>
            <person name="Shakirov E."/>
            <person name="Shu S."/>
            <person name="Yoshinaga Y."/>
            <person name="Zane M."/>
            <person name="Rokhsar D."/>
            <person name="Grimwood J."/>
            <person name="Schmutz J."/>
            <person name="Juenger T."/>
        </authorList>
    </citation>
    <scope>NUCLEOTIDE SEQUENCE [LARGE SCALE GENOMIC DNA]</scope>
    <source>
        <strain evidence="2">FIL2</strain>
    </source>
</reference>
<organism evidence="2">
    <name type="scientific">Panicum hallii</name>
    <dbReference type="NCBI Taxonomy" id="206008"/>
    <lineage>
        <taxon>Eukaryota</taxon>
        <taxon>Viridiplantae</taxon>
        <taxon>Streptophyta</taxon>
        <taxon>Embryophyta</taxon>
        <taxon>Tracheophyta</taxon>
        <taxon>Spermatophyta</taxon>
        <taxon>Magnoliopsida</taxon>
        <taxon>Liliopsida</taxon>
        <taxon>Poales</taxon>
        <taxon>Poaceae</taxon>
        <taxon>PACMAD clade</taxon>
        <taxon>Panicoideae</taxon>
        <taxon>Panicodae</taxon>
        <taxon>Paniceae</taxon>
        <taxon>Panicinae</taxon>
        <taxon>Panicum</taxon>
        <taxon>Panicum sect. Panicum</taxon>
    </lineage>
</organism>
<feature type="compositionally biased region" description="Basic and acidic residues" evidence="1">
    <location>
        <begin position="108"/>
        <end position="117"/>
    </location>
</feature>
<evidence type="ECO:0000256" key="1">
    <source>
        <dbReference type="SAM" id="MobiDB-lite"/>
    </source>
</evidence>
<dbReference type="Proteomes" id="UP000243499">
    <property type="component" value="Chromosome 3"/>
</dbReference>
<sequence length="117" mass="12309">MLAAGPACKPEPRHGAPRQRWSRDRPAACHGTRGEPPSALRHGTREGTPPGATPGDPAPREGTLLSAARGVVGACATGRARGCRAAPRDEPRARARWAAPRHATSRGRVREGPPRHA</sequence>
<name>A0A2T8KKU2_9POAL</name>
<dbReference type="EMBL" id="CM008048">
    <property type="protein sequence ID" value="PVH62749.1"/>
    <property type="molecule type" value="Genomic_DNA"/>
</dbReference>
<feature type="region of interest" description="Disordered" evidence="1">
    <location>
        <begin position="77"/>
        <end position="117"/>
    </location>
</feature>
<dbReference type="AlphaFoldDB" id="A0A2T8KKU2"/>
<proteinExistence type="predicted"/>
<dbReference type="Gramene" id="PVH62749">
    <property type="protein sequence ID" value="PVH62749"/>
    <property type="gene ID" value="PAHAL_3G386700"/>
</dbReference>
<gene>
    <name evidence="2" type="ORF">PAHAL_3G386700</name>
</gene>
<accession>A0A2T8KKU2</accession>
<evidence type="ECO:0000313" key="2">
    <source>
        <dbReference type="EMBL" id="PVH62749.1"/>
    </source>
</evidence>